<evidence type="ECO:0008006" key="4">
    <source>
        <dbReference type="Google" id="ProtNLM"/>
    </source>
</evidence>
<evidence type="ECO:0000256" key="1">
    <source>
        <dbReference type="SAM" id="SignalP"/>
    </source>
</evidence>
<dbReference type="Proteomes" id="UP001324634">
    <property type="component" value="Chromosome"/>
</dbReference>
<feature type="signal peptide" evidence="1">
    <location>
        <begin position="1"/>
        <end position="22"/>
    </location>
</feature>
<protein>
    <recommendedName>
        <fullName evidence="4">Secreted protein</fullName>
    </recommendedName>
</protein>
<dbReference type="AlphaFoldDB" id="A0AAX4HUD1"/>
<dbReference type="EMBL" id="CP139487">
    <property type="protein sequence ID" value="WPU66586.1"/>
    <property type="molecule type" value="Genomic_DNA"/>
</dbReference>
<dbReference type="KEGG" id="psti:SOO65_07495"/>
<reference evidence="2 3" key="1">
    <citation type="submission" date="2023-11" db="EMBL/GenBank/DDBJ databases">
        <title>Peredibacter starrii A3.12.</title>
        <authorList>
            <person name="Mitchell R.J."/>
        </authorList>
    </citation>
    <scope>NUCLEOTIDE SEQUENCE [LARGE SCALE GENOMIC DNA]</scope>
    <source>
        <strain evidence="2 3">A3.12</strain>
    </source>
</reference>
<dbReference type="RefSeq" id="WP_321398948.1">
    <property type="nucleotide sequence ID" value="NZ_CP139487.1"/>
</dbReference>
<keyword evidence="1" id="KW-0732">Signal</keyword>
<proteinExistence type="predicted"/>
<gene>
    <name evidence="2" type="ORF">SOO65_07495</name>
</gene>
<name>A0AAX4HUD1_9BACT</name>
<feature type="chain" id="PRO_5043971302" description="Secreted protein" evidence="1">
    <location>
        <begin position="23"/>
        <end position="131"/>
    </location>
</feature>
<keyword evidence="3" id="KW-1185">Reference proteome</keyword>
<sequence length="131" mass="14202">MKCSRIIIGTCLVLGFSLSSFAGEMNYNCLGLSKGGDELLADISIQGNPNQDIVASKVVLNISDRTIAKEFVGPLKTSKEIPSVSLDNDFESLHFDGRLESFKLTDLSDKVSLTIDVRGGDRFSLICGLRN</sequence>
<organism evidence="2 3">
    <name type="scientific">Peredibacter starrii</name>
    <dbReference type="NCBI Taxonomy" id="28202"/>
    <lineage>
        <taxon>Bacteria</taxon>
        <taxon>Pseudomonadati</taxon>
        <taxon>Bdellovibrionota</taxon>
        <taxon>Bacteriovoracia</taxon>
        <taxon>Bacteriovoracales</taxon>
        <taxon>Bacteriovoracaceae</taxon>
        <taxon>Peredibacter</taxon>
    </lineage>
</organism>
<evidence type="ECO:0000313" key="2">
    <source>
        <dbReference type="EMBL" id="WPU66586.1"/>
    </source>
</evidence>
<accession>A0AAX4HUD1</accession>
<evidence type="ECO:0000313" key="3">
    <source>
        <dbReference type="Proteomes" id="UP001324634"/>
    </source>
</evidence>